<comment type="caution">
    <text evidence="1">The sequence shown here is derived from an EMBL/GenBank/DDBJ whole genome shotgun (WGS) entry which is preliminary data.</text>
</comment>
<gene>
    <name evidence="1" type="ORF">PR003_g27964</name>
</gene>
<accession>A0A6A4C2Q3</accession>
<protein>
    <submittedName>
        <fullName evidence="1">Uncharacterized protein</fullName>
    </submittedName>
</protein>
<dbReference type="AlphaFoldDB" id="A0A6A4C2Q3"/>
<dbReference type="EMBL" id="QXFT01004077">
    <property type="protein sequence ID" value="KAE9280431.1"/>
    <property type="molecule type" value="Genomic_DNA"/>
</dbReference>
<organism evidence="1 2">
    <name type="scientific">Phytophthora rubi</name>
    <dbReference type="NCBI Taxonomy" id="129364"/>
    <lineage>
        <taxon>Eukaryota</taxon>
        <taxon>Sar</taxon>
        <taxon>Stramenopiles</taxon>
        <taxon>Oomycota</taxon>
        <taxon>Peronosporomycetes</taxon>
        <taxon>Peronosporales</taxon>
        <taxon>Peronosporaceae</taxon>
        <taxon>Phytophthora</taxon>
    </lineage>
</organism>
<keyword evidence="2" id="KW-1185">Reference proteome</keyword>
<evidence type="ECO:0000313" key="2">
    <source>
        <dbReference type="Proteomes" id="UP000434957"/>
    </source>
</evidence>
<sequence length="65" mass="7055">MPALTPAPSGVFPVAVLISSCSVSRFRCRPCPRSSWSPAALLPPLGRSTPRVALRVRRVEYCSFP</sequence>
<reference evidence="1 2" key="1">
    <citation type="submission" date="2018-08" db="EMBL/GenBank/DDBJ databases">
        <title>Genomic investigation of the strawberry pathogen Phytophthora fragariae indicates pathogenicity is determined by transcriptional variation in three key races.</title>
        <authorList>
            <person name="Adams T.M."/>
            <person name="Armitage A.D."/>
            <person name="Sobczyk M.K."/>
            <person name="Bates H.J."/>
            <person name="Dunwell J.M."/>
            <person name="Nellist C.F."/>
            <person name="Harrison R.J."/>
        </authorList>
    </citation>
    <scope>NUCLEOTIDE SEQUENCE [LARGE SCALE GENOMIC DNA]</scope>
    <source>
        <strain evidence="1 2">SCRP333</strain>
    </source>
</reference>
<dbReference type="Proteomes" id="UP000434957">
    <property type="component" value="Unassembled WGS sequence"/>
</dbReference>
<name>A0A6A4C2Q3_9STRA</name>
<proteinExistence type="predicted"/>
<evidence type="ECO:0000313" key="1">
    <source>
        <dbReference type="EMBL" id="KAE9280431.1"/>
    </source>
</evidence>